<protein>
    <submittedName>
        <fullName evidence="1">Uncharacterized protein</fullName>
    </submittedName>
</protein>
<dbReference type="EMBL" id="CP000860">
    <property type="protein sequence ID" value="ACA60368.1"/>
    <property type="molecule type" value="Genomic_DNA"/>
</dbReference>
<reference evidence="2" key="1">
    <citation type="submission" date="2007-10" db="EMBL/GenBank/DDBJ databases">
        <title>Complete sequence of chromosome of Desulforudis audaxviator MP104C.</title>
        <authorList>
            <person name="Copeland A."/>
            <person name="Lucas S."/>
            <person name="Lapidus A."/>
            <person name="Barry K."/>
            <person name="Glavina del Rio T."/>
            <person name="Dalin E."/>
            <person name="Tice H."/>
            <person name="Bruce D."/>
            <person name="Pitluck S."/>
            <person name="Lowry S.R."/>
            <person name="Larimer F."/>
            <person name="Land M.L."/>
            <person name="Hauser L."/>
            <person name="Kyrpides N."/>
            <person name="Ivanova N.N."/>
            <person name="Richardson P."/>
        </authorList>
    </citation>
    <scope>NUCLEOTIDE SEQUENCE [LARGE SCALE GENOMIC DNA]</scope>
    <source>
        <strain evidence="2">MP104C</strain>
    </source>
</reference>
<keyword evidence="2" id="KW-1185">Reference proteome</keyword>
<name>B1I5W0_DESAP</name>
<proteinExistence type="predicted"/>
<reference evidence="1 2" key="2">
    <citation type="journal article" date="2008" name="Science">
        <title>Environmental genomics reveals a single-species ecosystem deep within Earth.</title>
        <authorList>
            <person name="Chivian D."/>
            <person name="Brodie E.L."/>
            <person name="Alm E.J."/>
            <person name="Culley D.E."/>
            <person name="Dehal P.S."/>
            <person name="Desantis T.Z."/>
            <person name="Gihring T.M."/>
            <person name="Lapidus A."/>
            <person name="Lin L.H."/>
            <person name="Lowry S.R."/>
            <person name="Moser D.P."/>
            <person name="Richardson P.M."/>
            <person name="Southam G."/>
            <person name="Wanger G."/>
            <person name="Pratt L.M."/>
            <person name="Andersen G.L."/>
            <person name="Hazen T.C."/>
            <person name="Brockman F.J."/>
            <person name="Arkin A.P."/>
            <person name="Onstott T.C."/>
        </authorList>
    </citation>
    <scope>NUCLEOTIDE SEQUENCE [LARGE SCALE GENOMIC DNA]</scope>
    <source>
        <strain evidence="1 2">MP104C</strain>
    </source>
</reference>
<accession>B1I5W0</accession>
<organism evidence="1 2">
    <name type="scientific">Desulforudis audaxviator (strain MP104C)</name>
    <dbReference type="NCBI Taxonomy" id="477974"/>
    <lineage>
        <taxon>Bacteria</taxon>
        <taxon>Bacillati</taxon>
        <taxon>Bacillota</taxon>
        <taxon>Clostridia</taxon>
        <taxon>Thermoanaerobacterales</taxon>
        <taxon>Candidatus Desulforudaceae</taxon>
        <taxon>Candidatus Desulforudis</taxon>
    </lineage>
</organism>
<dbReference type="STRING" id="477974.Daud_1875"/>
<gene>
    <name evidence="1" type="ordered locus">Daud_1875</name>
</gene>
<evidence type="ECO:0000313" key="1">
    <source>
        <dbReference type="EMBL" id="ACA60368.1"/>
    </source>
</evidence>
<dbReference type="KEGG" id="dau:Daud_1875"/>
<dbReference type="Proteomes" id="UP000008544">
    <property type="component" value="Chromosome"/>
</dbReference>
<dbReference type="AlphaFoldDB" id="B1I5W0"/>
<sequence>MKSPARNTNSPASPDHPPFLGLKIANICEENTWSEVPVRLAAVLVLVLVSHSEFWILNSGLSRKLFLNTMSRPGHTCPTAPDVQEKSLRRE</sequence>
<evidence type="ECO:0000313" key="2">
    <source>
        <dbReference type="Proteomes" id="UP000008544"/>
    </source>
</evidence>
<dbReference type="HOGENOM" id="CLU_2422099_0_0_9"/>